<dbReference type="InterPro" id="IPR002048">
    <property type="entry name" value="EF_hand_dom"/>
</dbReference>
<evidence type="ECO:0000256" key="2">
    <source>
        <dbReference type="SAM" id="Phobius"/>
    </source>
</evidence>
<dbReference type="Proteomes" id="UP000572268">
    <property type="component" value="Unassembled WGS sequence"/>
</dbReference>
<dbReference type="InterPro" id="IPR036754">
    <property type="entry name" value="YbaK/aa-tRNA-synt-asso_dom_sf"/>
</dbReference>
<keyword evidence="2" id="KW-0812">Transmembrane</keyword>
<dbReference type="SUPFAM" id="SSF55826">
    <property type="entry name" value="YbaK/ProRS associated domain"/>
    <property type="match status" value="1"/>
</dbReference>
<sequence length="2879" mass="321567">MRPRSTCCGSMGTIQLGGLSVVSASGQSIPLVPDFDPVVRDQDEALNITAVGRGGAKVRLGGSDLSPSPWLNHPLEFAELWEDNVVEVEVASVTGRFSRRYSIRVDVGPGMSAALSSLVVEGFQLNPPAVVPGVWSYDLTVSAEVGQMKVFASTKGGEVCILRCNNGSGVAMMGQTVRLDPGPPWLTQLPIITKSADGQRQQTYVLNVQREVSSVAELAGLSAEECELTPAFHPNVTDYSCTFRYNVTMTAKLTPLLDSSRCPGCIILAPDNTVPYNLRNEFSKMRPRQWASGRVWFRKLLHGEHHTIPLTIYAQDGCHRRVYYVYIECLAPWYMRADVTRSISSVASATAAVMSVAKASNLMALAKQVQFMSLTARIAGVPQVYVDYTKSMDGFSLQFGFLSDDWGEMSPDSIRNYIHVYISESLEAALACQEALGVDYHLPADLLHPEKIALEFRFDGDDIASIFDEPQSWFFGGDDDDLMIRRRLAESGRVELPGSGKKLVRFCDEARERVIRKYQRLLELQEFVHTVCGNVIFQGLGMMVFFLIYWVFYYGLARRWHCRVEFLEPYPMWTFVLDFGFIGFSSAACSTLFAEGTRSIYVFGWQPSRGLVVLACIAGIIIYPVGYLVFVFLKLSQLQSSGQVVYNCKFRKYTDRAVDAIKVKVDPPVPSWIPILSQIATRRISCAIPIKDERGRSVRFGEVVECGSGWEGDLDELTPVHGSSYVLPGLGCITGSSLDEFSRPFLPPAAGAPHRGPEEDGERQQGFLLTEEVCRGRPYRRVSEVGMAEDELFALTSWLYERAEEERRLVADHGGILRLVGGGGHGCFIVPEVASDKESLELGPGDLIAESDDDGDVVLAYQRLRMDFPERPWIGKPEVVGGCWCLPASYCTRPPPVPCNTPTAVPPDIPVGERKLMEGWLFDRLVELLRVKAMLAYCVYDNSSMRYHSDRWLSATPLYSDGGALVSLDFRSLVDGVVELEWPLVRTQILTAFACRYLPGSEPWMTSGVAPIMERREFRVTLDEEGFADAIETSASESCEILGEYPCAGVGWKRYSLRGGDGRNLRVSVGVELRHVVTIMKYLPGFKLRVPVRNLDMRHQSDLKIILDMARKNGLFIYVIDRFITLCTILILTVGNQGDATIGPHKMLLFLLLKLIILVYEVGLNVRDLEDRSRTFSLGRSLLAGDSFVWLMQSLTLLVLLLGHSEVERIPSPIAAVLGIFITALTMLTMNWRSFGEMVDDYSAVVADRAASLRNRLAFYAHRVRERILRLRFLEKYRSRSGSVHGLFIEGIDFVTPEFGLFMNGRVETEESESVEVKQKCAIEKRLYYHTVSRREFPHYFLESPRDLARYEGDIKSRLAMVVGPGKLRSEEGIGDLAVTVQVVNHAENPWLCTAEMDSYFSLYYPPRWRSEVEGRDRREVNAVARRWLYQVDAWLRREVGAVKSSLTATSSVLRRLDVVMKEQLSGEDRMRKVRLRVGRVTGLRSEGIMGFGDYEGSRFYCCLLPEGVESSLDGDVPNRERISEVVGVVDGSDPGDCVFEENVDITVPCRDQTIVLSVWKENCSTGGEDDELVAYTRPIPLPEGGGGEDSTFLLREDVGGFAGNIECDLLFFPRPHSDLTMGAQVVRRSPRGTLGSISLRFDTLSMFAEGELRSFSTEGGDDVAPLTEAQKLQRKKVAHFVVMADHLKGSKSWRPDPLPLIPAVYLPDGYDSKPRKKVERLSWDGMLYEMVPGEGVKESTSERRECLLGLTASEVIVKWRDTRAEQLLPFRRAIMEKYGCSWEMVFKLMKRAAAEATGDERGKGDQGGVICEEEFGVALASLLPDYLARQASLGGESSIEAARRTFQLIDDDGDGFIVLSNLRCAGEHAGHERIPVMVDYRLPLSSLSCISTNTGERTITLLCDDKFVASKEWKALKSALDPCWVPPEVNDHRYSLESYESSPQSSLGGDFMTFAVLEGYCSMWQRVIKKCSMNTRRVVIEGYDGQVVDHPRISGSYMRDGWGVQEYPPESNDRGECLVYRGHWENHVFDGEGVLARRRSSRSSGVLGRLREGWKDAGGGVRGDVIYRGQWRGGKKHGRGVYYFQLRGPEGVVYHCVYEGEFRDDAFCGQGIFRVRDVELVARNEEMYPGRIVSYYGAFAGEGTGCGREGGRLDEARVYDRGVTTGESRKSQEFLEFFRQDDDGIQPCGRMPVDDTLAMYSTIGDVLAICLDGVVSVLPASRDGISLVGEAVDVSLLMKETETYCGELLNGRPHGRGVKRVPVATLVAPPPPAQSDAARDAFSRSLSSNVSGGTVFTAFTSTTTAAGRGVRRPRSWGRELEVYDGQWRDGQKHGEGRMEFRDGVVYEGGWREDLRHGRGVQVIDAASKVCLLYGYTRYEGDFQHGIRSGQGRIELTDGSVYEGRFDTNQRHDPDGNGKLFDGGGRLIYEGTWERDRRTPSCRFMRLQNGHVYVGELDGYGRPSGRGSLFIDETKRPPALYEGEWKAGRFHGEGVLVQNDSTYTGQWFEGRMHGKGMLKQPGATYDGDWDMNQRQGRGKLTVLNGQYSYDGDWANDVPHGHGDLEDPKYIHENVVFHQGVCQMPFVDEGAPVASLADCMPINTRIGRQALEDAMSMVKPRVEVGKPINLGYGLLNAEEHNIYAMATMRRSNRAIRHELRRSAMFGTQTLSSHGLDDTVRTGVRRRASSAISSTQSKMAGLCKEAGLKDFELRQVPSDFYDQSLEWRKNVLEIPSTDQLCKTLIMENVKLNHVDEEAAKKRLRYVAVVVQYGQKLHKEKLGFAVRRIETERMGLPAAGRKAFNMRMVEPEVSQKLSGFTHNAVTCVGMATKMPVIISDRIIDELPYEDFWLGGGHIDLKLRMCKEEFLSVFDPVVADITV</sequence>
<feature type="transmembrane region" description="Helical" evidence="2">
    <location>
        <begin position="1187"/>
        <end position="1204"/>
    </location>
</feature>
<evidence type="ECO:0000313" key="4">
    <source>
        <dbReference type="EMBL" id="KAF4672158.1"/>
    </source>
</evidence>
<name>A0A7J6MKN7_PEROL</name>
<protein>
    <recommendedName>
        <fullName evidence="3">EF-hand domain-containing protein</fullName>
    </recommendedName>
</protein>
<dbReference type="SMART" id="SM00698">
    <property type="entry name" value="MORN"/>
    <property type="match status" value="11"/>
</dbReference>
<dbReference type="PANTHER" id="PTHR43215:SF14">
    <property type="entry name" value="RADIAL SPOKE HEAD 1 HOMOLOG"/>
    <property type="match status" value="1"/>
</dbReference>
<feature type="transmembrane region" description="Helical" evidence="2">
    <location>
        <begin position="1115"/>
        <end position="1135"/>
    </location>
</feature>
<comment type="caution">
    <text evidence="4">The sequence shown here is derived from an EMBL/GenBank/DDBJ whole genome shotgun (WGS) entry which is preliminary data.</text>
</comment>
<dbReference type="InterPro" id="IPR003409">
    <property type="entry name" value="MORN"/>
</dbReference>
<keyword evidence="2" id="KW-0472">Membrane</keyword>
<dbReference type="Gene3D" id="2.20.110.10">
    <property type="entry name" value="Histone H3 K4-specific methyltransferase SET7/9 N-terminal domain"/>
    <property type="match status" value="2"/>
</dbReference>
<evidence type="ECO:0000256" key="1">
    <source>
        <dbReference type="ARBA" id="ARBA00022737"/>
    </source>
</evidence>
<proteinExistence type="predicted"/>
<feature type="transmembrane region" description="Helical" evidence="2">
    <location>
        <begin position="1147"/>
        <end position="1166"/>
    </location>
</feature>
<reference evidence="4 5" key="1">
    <citation type="submission" date="2020-04" db="EMBL/GenBank/DDBJ databases">
        <title>Perkinsus olseni comparative genomics.</title>
        <authorList>
            <person name="Bogema D.R."/>
        </authorList>
    </citation>
    <scope>NUCLEOTIDE SEQUENCE [LARGE SCALE GENOMIC DNA]</scope>
    <source>
        <strain evidence="4">ATCC PRA-31</strain>
    </source>
</reference>
<dbReference type="SUPFAM" id="SSF82185">
    <property type="entry name" value="Histone H3 K4-specific methyltransferase SET7/9 N-terminal domain"/>
    <property type="match status" value="4"/>
</dbReference>
<feature type="transmembrane region" description="Helical" evidence="2">
    <location>
        <begin position="1210"/>
        <end position="1228"/>
    </location>
</feature>
<dbReference type="Pfam" id="PF02493">
    <property type="entry name" value="MORN"/>
    <property type="match status" value="11"/>
</dbReference>
<gene>
    <name evidence="4" type="ORF">FOL46_009391</name>
</gene>
<feature type="domain" description="EF-hand" evidence="3">
    <location>
        <begin position="1838"/>
        <end position="1873"/>
    </location>
</feature>
<dbReference type="EMBL" id="JABANN010000085">
    <property type="protein sequence ID" value="KAF4672158.1"/>
    <property type="molecule type" value="Genomic_DNA"/>
</dbReference>
<evidence type="ECO:0000259" key="3">
    <source>
        <dbReference type="PROSITE" id="PS50222"/>
    </source>
</evidence>
<keyword evidence="2" id="KW-1133">Transmembrane helix</keyword>
<feature type="transmembrane region" description="Helical" evidence="2">
    <location>
        <begin position="610"/>
        <end position="633"/>
    </location>
</feature>
<feature type="transmembrane region" description="Helical" evidence="2">
    <location>
        <begin position="535"/>
        <end position="554"/>
    </location>
</feature>
<accession>A0A7J6MKN7</accession>
<dbReference type="GO" id="GO:0005509">
    <property type="term" value="F:calcium ion binding"/>
    <property type="evidence" value="ECO:0007669"/>
    <property type="project" value="InterPro"/>
</dbReference>
<dbReference type="PANTHER" id="PTHR43215">
    <property type="entry name" value="RADIAL SPOKE HEAD 1 HOMOLOG"/>
    <property type="match status" value="1"/>
</dbReference>
<evidence type="ECO:0000313" key="5">
    <source>
        <dbReference type="Proteomes" id="UP000572268"/>
    </source>
</evidence>
<dbReference type="Gene3D" id="3.90.960.10">
    <property type="entry name" value="YbaK/aminoacyl-tRNA synthetase-associated domain"/>
    <property type="match status" value="1"/>
</dbReference>
<organism evidence="4 5">
    <name type="scientific">Perkinsus olseni</name>
    <name type="common">Perkinsus atlanticus</name>
    <dbReference type="NCBI Taxonomy" id="32597"/>
    <lineage>
        <taxon>Eukaryota</taxon>
        <taxon>Sar</taxon>
        <taxon>Alveolata</taxon>
        <taxon>Perkinsozoa</taxon>
        <taxon>Perkinsea</taxon>
        <taxon>Perkinsida</taxon>
        <taxon>Perkinsidae</taxon>
        <taxon>Perkinsus</taxon>
    </lineage>
</organism>
<keyword evidence="1" id="KW-0677">Repeat</keyword>
<dbReference type="GO" id="GO:0002161">
    <property type="term" value="F:aminoacyl-tRNA deacylase activity"/>
    <property type="evidence" value="ECO:0007669"/>
    <property type="project" value="InterPro"/>
</dbReference>
<dbReference type="PROSITE" id="PS50222">
    <property type="entry name" value="EF_HAND_2"/>
    <property type="match status" value="1"/>
</dbReference>
<dbReference type="CDD" id="cd04332">
    <property type="entry name" value="YbaK_like"/>
    <property type="match status" value="1"/>
</dbReference>